<evidence type="ECO:0000313" key="1">
    <source>
        <dbReference type="EMBL" id="GIY22219.1"/>
    </source>
</evidence>
<accession>A0AAV4RK04</accession>
<dbReference type="AlphaFoldDB" id="A0AAV4RK04"/>
<protein>
    <submittedName>
        <fullName evidence="1">Uncharacterized protein</fullName>
    </submittedName>
</protein>
<keyword evidence="2" id="KW-1185">Reference proteome</keyword>
<gene>
    <name evidence="1" type="ORF">CEXT_230901</name>
</gene>
<organism evidence="1 2">
    <name type="scientific">Caerostris extrusa</name>
    <name type="common">Bark spider</name>
    <name type="synonym">Caerostris bankana</name>
    <dbReference type="NCBI Taxonomy" id="172846"/>
    <lineage>
        <taxon>Eukaryota</taxon>
        <taxon>Metazoa</taxon>
        <taxon>Ecdysozoa</taxon>
        <taxon>Arthropoda</taxon>
        <taxon>Chelicerata</taxon>
        <taxon>Arachnida</taxon>
        <taxon>Araneae</taxon>
        <taxon>Araneomorphae</taxon>
        <taxon>Entelegynae</taxon>
        <taxon>Araneoidea</taxon>
        <taxon>Araneidae</taxon>
        <taxon>Caerostris</taxon>
    </lineage>
</organism>
<proteinExistence type="predicted"/>
<evidence type="ECO:0000313" key="2">
    <source>
        <dbReference type="Proteomes" id="UP001054945"/>
    </source>
</evidence>
<comment type="caution">
    <text evidence="1">The sequence shown here is derived from an EMBL/GenBank/DDBJ whole genome shotgun (WGS) entry which is preliminary data.</text>
</comment>
<dbReference type="Proteomes" id="UP001054945">
    <property type="component" value="Unassembled WGS sequence"/>
</dbReference>
<reference evidence="1 2" key="1">
    <citation type="submission" date="2021-06" db="EMBL/GenBank/DDBJ databases">
        <title>Caerostris extrusa draft genome.</title>
        <authorList>
            <person name="Kono N."/>
            <person name="Arakawa K."/>
        </authorList>
    </citation>
    <scope>NUCLEOTIDE SEQUENCE [LARGE SCALE GENOMIC DNA]</scope>
</reference>
<sequence length="123" mass="13992">MSHVVWQGKIDGSRTLFRSLSISSRKVLLQLGNKKTSSNLNYDDNVTLLMKSDSDDPLMAFNLSLLKKEQSESEIIVIDIIAHRNVKHVNFESHIEDADGDKHLCGKEDFIFFVARERSEVLS</sequence>
<dbReference type="EMBL" id="BPLR01008116">
    <property type="protein sequence ID" value="GIY22219.1"/>
    <property type="molecule type" value="Genomic_DNA"/>
</dbReference>
<name>A0AAV4RK04_CAEEX</name>